<protein>
    <submittedName>
        <fullName evidence="2">ORF6N domain-containing protein</fullName>
    </submittedName>
</protein>
<gene>
    <name evidence="2" type="ORF">PJIAN_1372</name>
</gene>
<proteinExistence type="predicted"/>
<feature type="domain" description="KilA-N DNA-binding" evidence="1">
    <location>
        <begin position="1"/>
        <end position="72"/>
    </location>
</feature>
<evidence type="ECO:0000313" key="3">
    <source>
        <dbReference type="Proteomes" id="UP000076586"/>
    </source>
</evidence>
<sequence length="169" mass="19686">MLDFDLAALYNTETKRLKESVKRNGKRFPPDFMFELTITEWQSLRSQIATSNRGGHRYLPYAFTEQGVAMLSGLLNSDVAIEMNIAIMRAFVATRHLLTNTPIEKMTELQQEVRELRLYMEEVFADQNDINEDTRMQLELINRSLAELQTDKRLTGEPRRRIGFHTSND</sequence>
<comment type="caution">
    <text evidence="2">The sequence shown here is derived from an EMBL/GenBank/DDBJ whole genome shotgun (WGS) entry which is preliminary data.</text>
</comment>
<dbReference type="InterPro" id="IPR018873">
    <property type="entry name" value="KilA-N_DNA-bd_domain"/>
</dbReference>
<dbReference type="EMBL" id="BDCR01000001">
    <property type="protein sequence ID" value="GAT61788.1"/>
    <property type="molecule type" value="Genomic_DNA"/>
</dbReference>
<dbReference type="Proteomes" id="UP000076586">
    <property type="component" value="Unassembled WGS sequence"/>
</dbReference>
<dbReference type="Pfam" id="PF10543">
    <property type="entry name" value="ORF6N"/>
    <property type="match status" value="1"/>
</dbReference>
<name>A0A170YGE3_9BACT</name>
<reference evidence="3" key="2">
    <citation type="journal article" date="2017" name="Genome Announc.">
        <title>Draft genome sequence of Paludibacter jiangxiensis NM7(T), a propionate-producing fermentative bacterium.</title>
        <authorList>
            <person name="Qiu Y.-L."/>
            <person name="Tourlousse D.M."/>
            <person name="Matsuura N."/>
            <person name="Ohashi A."/>
            <person name="Sekiguchi Y."/>
        </authorList>
    </citation>
    <scope>NUCLEOTIDE SEQUENCE [LARGE SCALE GENOMIC DNA]</scope>
    <source>
        <strain evidence="3">NM7</strain>
    </source>
</reference>
<evidence type="ECO:0000313" key="2">
    <source>
        <dbReference type="EMBL" id="GAT61788.1"/>
    </source>
</evidence>
<keyword evidence="3" id="KW-1185">Reference proteome</keyword>
<reference evidence="3" key="1">
    <citation type="submission" date="2016-04" db="EMBL/GenBank/DDBJ databases">
        <title>Draft genome sequence of Paludibacter jiangxiensis strain NM7.</title>
        <authorList>
            <person name="Qiu Y."/>
            <person name="Matsuura N."/>
            <person name="Ohashi A."/>
            <person name="Tourlousse M.D."/>
            <person name="Sekiguchi Y."/>
        </authorList>
    </citation>
    <scope>NUCLEOTIDE SEQUENCE [LARGE SCALE GENOMIC DNA]</scope>
    <source>
        <strain evidence="3">NM7</strain>
    </source>
</reference>
<dbReference type="STRING" id="681398.PJIAN_1372"/>
<accession>A0A170YGE3</accession>
<organism evidence="2 3">
    <name type="scientific">Paludibacter jiangxiensis</name>
    <dbReference type="NCBI Taxonomy" id="681398"/>
    <lineage>
        <taxon>Bacteria</taxon>
        <taxon>Pseudomonadati</taxon>
        <taxon>Bacteroidota</taxon>
        <taxon>Bacteroidia</taxon>
        <taxon>Bacteroidales</taxon>
        <taxon>Paludibacteraceae</taxon>
        <taxon>Paludibacter</taxon>
    </lineage>
</organism>
<evidence type="ECO:0000259" key="1">
    <source>
        <dbReference type="Pfam" id="PF10543"/>
    </source>
</evidence>
<dbReference type="AlphaFoldDB" id="A0A170YGE3"/>